<keyword evidence="10" id="KW-0862">Zinc</keyword>
<dbReference type="InterPro" id="IPR032837">
    <property type="entry name" value="G1PDH"/>
</dbReference>
<keyword evidence="2" id="KW-0444">Lipid biosynthesis</keyword>
<evidence type="ECO:0000256" key="2">
    <source>
        <dbReference type="ARBA" id="ARBA00022516"/>
    </source>
</evidence>
<dbReference type="AlphaFoldDB" id="A0A923NKT6"/>
<keyword evidence="4" id="KW-0521">NADP</keyword>
<keyword evidence="9" id="KW-1208">Phospholipid metabolism</keyword>
<evidence type="ECO:0000256" key="4">
    <source>
        <dbReference type="ARBA" id="ARBA00022857"/>
    </source>
</evidence>
<keyword evidence="6 11" id="KW-0520">NAD</keyword>
<feature type="binding site" evidence="10">
    <location>
        <position position="271"/>
    </location>
    <ligand>
        <name>glycerol</name>
        <dbReference type="ChEBI" id="CHEBI:17754"/>
    </ligand>
</feature>
<feature type="binding site" evidence="10">
    <location>
        <position position="254"/>
    </location>
    <ligand>
        <name>glycerol</name>
        <dbReference type="ChEBI" id="CHEBI:17754"/>
    </ligand>
</feature>
<evidence type="ECO:0000256" key="7">
    <source>
        <dbReference type="ARBA" id="ARBA00023098"/>
    </source>
</evidence>
<comment type="caution">
    <text evidence="12">The sequence shown here is derived from an EMBL/GenBank/DDBJ whole genome shotgun (WGS) entry which is preliminary data.</text>
</comment>
<evidence type="ECO:0000256" key="6">
    <source>
        <dbReference type="ARBA" id="ARBA00023027"/>
    </source>
</evidence>
<comment type="cofactor">
    <cofactor evidence="10">
        <name>Zn(2+)</name>
        <dbReference type="ChEBI" id="CHEBI:29105"/>
    </cofactor>
    <text evidence="10">Binds 1 zinc ion per subunit.</text>
</comment>
<keyword evidence="7" id="KW-0443">Lipid metabolism</keyword>
<evidence type="ECO:0000256" key="8">
    <source>
        <dbReference type="ARBA" id="ARBA00023209"/>
    </source>
</evidence>
<evidence type="ECO:0000256" key="10">
    <source>
        <dbReference type="PIRSR" id="PIRSR000112-1"/>
    </source>
</evidence>
<keyword evidence="5" id="KW-0560">Oxidoreductase</keyword>
<feature type="binding site" evidence="11">
    <location>
        <begin position="94"/>
        <end position="98"/>
    </location>
    <ligand>
        <name>NAD(+)</name>
        <dbReference type="ChEBI" id="CHEBI:57540"/>
    </ligand>
</feature>
<evidence type="ECO:0000313" key="12">
    <source>
        <dbReference type="EMBL" id="MBC6679912.1"/>
    </source>
</evidence>
<keyword evidence="3 10" id="KW-0479">Metal-binding</keyword>
<sequence length="366" mass="39813">MAKSLATPAKYFQGSTLLSDAYRYVSHLGRSFVIVSDIQVKELIEERVKEGFRSAGNLCAFLNFNGESSPQEVSRLAELVRKEEYSGIIGAGGGKALDTAKLVGDSCGLPVVTVPTSASNDSPCSCVASLYTEDGRFIKLQRLKESPAVVLVDTEIIAKAPARLLTAGMGSAYAAYYEARACQRSGIQNYTGGTRTHTALTLTELCHDLLLKYGKQAKLDVQAKTVTHAVEAIVEANIYLSGVGFVNSGCAASHGVYNAMTIALPSLNSMHGEGIAFGVLVQLIMEYNEEGQWNCEEWERTLSFYREVGLPRNFQHLGIVTDGDDQLERIAAAACLPESNIYNMPFEITEKKVFQALKQLRNMKLA</sequence>
<dbReference type="Proteomes" id="UP000602647">
    <property type="component" value="Unassembled WGS sequence"/>
</dbReference>
<feature type="binding site" evidence="11">
    <location>
        <begin position="116"/>
        <end position="119"/>
    </location>
    <ligand>
        <name>NAD(+)</name>
        <dbReference type="ChEBI" id="CHEBI:57540"/>
    </ligand>
</feature>
<dbReference type="SUPFAM" id="SSF56796">
    <property type="entry name" value="Dehydroquinate synthase-like"/>
    <property type="match status" value="1"/>
</dbReference>
<dbReference type="GO" id="GO:0008654">
    <property type="term" value="P:phospholipid biosynthetic process"/>
    <property type="evidence" value="ECO:0007669"/>
    <property type="project" value="UniProtKB-KW"/>
</dbReference>
<evidence type="ECO:0000256" key="1">
    <source>
        <dbReference type="ARBA" id="ARBA00022490"/>
    </source>
</evidence>
<dbReference type="RefSeq" id="WP_187303018.1">
    <property type="nucleotide sequence ID" value="NZ_JACRYT010000008.1"/>
</dbReference>
<evidence type="ECO:0000256" key="5">
    <source>
        <dbReference type="ARBA" id="ARBA00023002"/>
    </source>
</evidence>
<dbReference type="GO" id="GO:0046872">
    <property type="term" value="F:metal ion binding"/>
    <property type="evidence" value="ECO:0007669"/>
    <property type="project" value="UniProtKB-KW"/>
</dbReference>
<dbReference type="EMBL" id="JACRYT010000008">
    <property type="protein sequence ID" value="MBC6679912.1"/>
    <property type="molecule type" value="Genomic_DNA"/>
</dbReference>
<dbReference type="Gene3D" id="3.40.50.1970">
    <property type="match status" value="1"/>
</dbReference>
<dbReference type="PIRSF" id="PIRSF000112">
    <property type="entry name" value="Glycerol_dehydrogenase"/>
    <property type="match status" value="1"/>
</dbReference>
<protein>
    <submittedName>
        <fullName evidence="12">Glycerol dehydrogenase</fullName>
    </submittedName>
</protein>
<dbReference type="PANTHER" id="PTHR43616:SF5">
    <property type="entry name" value="GLYCEROL DEHYDROGENASE 1"/>
    <property type="match status" value="1"/>
</dbReference>
<gene>
    <name evidence="12" type="ORF">H9L42_08730</name>
</gene>
<name>A0A923NKT6_9FIRM</name>
<evidence type="ECO:0000256" key="3">
    <source>
        <dbReference type="ARBA" id="ARBA00022723"/>
    </source>
</evidence>
<dbReference type="CDD" id="cd08170">
    <property type="entry name" value="GlyDH"/>
    <property type="match status" value="1"/>
</dbReference>
<dbReference type="InterPro" id="IPR016205">
    <property type="entry name" value="Glycerol_DH"/>
</dbReference>
<evidence type="ECO:0000313" key="13">
    <source>
        <dbReference type="Proteomes" id="UP000602647"/>
    </source>
</evidence>
<evidence type="ECO:0000256" key="11">
    <source>
        <dbReference type="PIRSR" id="PIRSR000112-3"/>
    </source>
</evidence>
<dbReference type="Pfam" id="PF13685">
    <property type="entry name" value="Fe-ADH_2"/>
    <property type="match status" value="1"/>
</dbReference>
<dbReference type="NCBIfam" id="NF006941">
    <property type="entry name" value="PRK09423.1"/>
    <property type="match status" value="1"/>
</dbReference>
<reference evidence="12" key="1">
    <citation type="submission" date="2020-08" db="EMBL/GenBank/DDBJ databases">
        <title>Genome public.</title>
        <authorList>
            <person name="Liu C."/>
            <person name="Sun Q."/>
        </authorList>
    </citation>
    <scope>NUCLEOTIDE SEQUENCE</scope>
    <source>
        <strain evidence="12">BX12</strain>
    </source>
</reference>
<organism evidence="12 13">
    <name type="scientific">Zhenpiania hominis</name>
    <dbReference type="NCBI Taxonomy" id="2763644"/>
    <lineage>
        <taxon>Bacteria</taxon>
        <taxon>Bacillati</taxon>
        <taxon>Bacillota</taxon>
        <taxon>Clostridia</taxon>
        <taxon>Peptostreptococcales</taxon>
        <taxon>Anaerovoracaceae</taxon>
        <taxon>Zhenpiania</taxon>
    </lineage>
</organism>
<evidence type="ECO:0000256" key="9">
    <source>
        <dbReference type="ARBA" id="ARBA00023264"/>
    </source>
</evidence>
<keyword evidence="1" id="KW-0963">Cytoplasm</keyword>
<feature type="binding site" evidence="11">
    <location>
        <position position="125"/>
    </location>
    <ligand>
        <name>NAD(+)</name>
        <dbReference type="ChEBI" id="CHEBI:57540"/>
    </ligand>
</feature>
<proteinExistence type="predicted"/>
<keyword evidence="8" id="KW-0594">Phospholipid biosynthesis</keyword>
<dbReference type="GO" id="GO:0016614">
    <property type="term" value="F:oxidoreductase activity, acting on CH-OH group of donors"/>
    <property type="evidence" value="ECO:0007669"/>
    <property type="project" value="InterPro"/>
</dbReference>
<dbReference type="PANTHER" id="PTHR43616">
    <property type="entry name" value="GLYCEROL DEHYDROGENASE"/>
    <property type="match status" value="1"/>
</dbReference>
<feature type="binding site" evidence="11">
    <location>
        <position position="131"/>
    </location>
    <ligand>
        <name>NAD(+)</name>
        <dbReference type="ChEBI" id="CHEBI:57540"/>
    </ligand>
</feature>
<dbReference type="Gene3D" id="1.20.1090.10">
    <property type="entry name" value="Dehydroquinate synthase-like - alpha domain"/>
    <property type="match status" value="1"/>
</dbReference>
<keyword evidence="13" id="KW-1185">Reference proteome</keyword>
<accession>A0A923NKT6</accession>